<dbReference type="PROSITE" id="PS00888">
    <property type="entry name" value="CNMP_BINDING_1"/>
    <property type="match status" value="1"/>
</dbReference>
<evidence type="ECO:0000313" key="4">
    <source>
        <dbReference type="Proteomes" id="UP000243217"/>
    </source>
</evidence>
<proteinExistence type="predicted"/>
<dbReference type="Gene3D" id="2.60.120.10">
    <property type="entry name" value="Jelly Rolls"/>
    <property type="match status" value="2"/>
</dbReference>
<organism evidence="3 4">
    <name type="scientific">Thraustotheca clavata</name>
    <dbReference type="NCBI Taxonomy" id="74557"/>
    <lineage>
        <taxon>Eukaryota</taxon>
        <taxon>Sar</taxon>
        <taxon>Stramenopiles</taxon>
        <taxon>Oomycota</taxon>
        <taxon>Saprolegniomycetes</taxon>
        <taxon>Saprolegniales</taxon>
        <taxon>Achlyaceae</taxon>
        <taxon>Thraustotheca</taxon>
    </lineage>
</organism>
<protein>
    <recommendedName>
        <fullName evidence="2">Cyclic nucleotide-binding domain-containing protein</fullName>
    </recommendedName>
</protein>
<evidence type="ECO:0000313" key="3">
    <source>
        <dbReference type="EMBL" id="OQR97443.1"/>
    </source>
</evidence>
<dbReference type="PANTHER" id="PTHR23011:SF28">
    <property type="entry name" value="CYCLIC NUCLEOTIDE-BINDING DOMAIN CONTAINING PROTEIN"/>
    <property type="match status" value="1"/>
</dbReference>
<evidence type="ECO:0000256" key="1">
    <source>
        <dbReference type="SAM" id="MobiDB-lite"/>
    </source>
</evidence>
<dbReference type="AlphaFoldDB" id="A0A1V9ZHH5"/>
<dbReference type="OrthoDB" id="2021138at2759"/>
<dbReference type="InterPro" id="IPR000595">
    <property type="entry name" value="cNMP-bd_dom"/>
</dbReference>
<dbReference type="SUPFAM" id="SSF51206">
    <property type="entry name" value="cAMP-binding domain-like"/>
    <property type="match status" value="2"/>
</dbReference>
<reference evidence="3 4" key="1">
    <citation type="journal article" date="2014" name="Genome Biol. Evol.">
        <title>The secreted proteins of Achlya hypogyna and Thraustotheca clavata identify the ancestral oomycete secretome and reveal gene acquisitions by horizontal gene transfer.</title>
        <authorList>
            <person name="Misner I."/>
            <person name="Blouin N."/>
            <person name="Leonard G."/>
            <person name="Richards T.A."/>
            <person name="Lane C.E."/>
        </authorList>
    </citation>
    <scope>NUCLEOTIDE SEQUENCE [LARGE SCALE GENOMIC DNA]</scope>
    <source>
        <strain evidence="3 4">ATCC 34112</strain>
    </source>
</reference>
<feature type="domain" description="Cyclic nucleotide-binding" evidence="2">
    <location>
        <begin position="65"/>
        <end position="192"/>
    </location>
</feature>
<dbReference type="SMART" id="SM00100">
    <property type="entry name" value="cNMP"/>
    <property type="match status" value="2"/>
</dbReference>
<name>A0A1V9ZHH5_9STRA</name>
<dbReference type="InterPro" id="IPR014710">
    <property type="entry name" value="RmlC-like_jellyroll"/>
</dbReference>
<feature type="domain" description="Cyclic nucleotide-binding" evidence="2">
    <location>
        <begin position="322"/>
        <end position="361"/>
    </location>
</feature>
<comment type="caution">
    <text evidence="3">The sequence shown here is derived from an EMBL/GenBank/DDBJ whole genome shotgun (WGS) entry which is preliminary data.</text>
</comment>
<dbReference type="PANTHER" id="PTHR23011">
    <property type="entry name" value="CYCLIC NUCLEOTIDE-BINDING DOMAIN CONTAINING PROTEIN"/>
    <property type="match status" value="1"/>
</dbReference>
<gene>
    <name evidence="3" type="ORF">THRCLA_21932</name>
</gene>
<keyword evidence="4" id="KW-1185">Reference proteome</keyword>
<dbReference type="InterPro" id="IPR018490">
    <property type="entry name" value="cNMP-bd_dom_sf"/>
</dbReference>
<dbReference type="PROSITE" id="PS50042">
    <property type="entry name" value="CNMP_BINDING_3"/>
    <property type="match status" value="3"/>
</dbReference>
<feature type="domain" description="Cyclic nucleotide-binding" evidence="2">
    <location>
        <begin position="213"/>
        <end position="259"/>
    </location>
</feature>
<dbReference type="STRING" id="74557.A0A1V9ZHH5"/>
<evidence type="ECO:0000259" key="2">
    <source>
        <dbReference type="PROSITE" id="PS50042"/>
    </source>
</evidence>
<dbReference type="EMBL" id="JNBS01001910">
    <property type="protein sequence ID" value="OQR97443.1"/>
    <property type="molecule type" value="Genomic_DNA"/>
</dbReference>
<sequence>MLQQAANVAKAAVHLRGKITHPERRLVTKAHTLQAILNKKPEQRTAEEVDLVFEWVTKNENTNKLFSGIQDVICKSICREMTLYNAPPGTVVCYQGDFGDIFYIILAGQVSLYVDSTENRTPMEEEMRNNTIDYNDEHTRKSFGIFIRKIGAGGTFGELAVLDPSAQRTCTVVTNVQTSFICLKRAAYHRLIRACNGEEITFTQFEFVEDLYYFESWAHGDIQRLSNKLKPLTISADSFLLRHGNEVNSMFLIYSGIVQESTPMISLTDEYGFVVKYTQVEEVSTKKPKIVAPEESVMQGVQLGDLHRKRISLETAVYEEHDICGEHALLFNEAHSKVDLRAVTDVKVLVMDRATWNDVFMIDRLEHILHAQQLFRDMAIARDNWRNTRIAIASTHPRLLLTISTRSMMKHAKTICGWCGSHDHITGDRSCTKVVEAKFQAGIRKQRKKQAEEQRIMAINGTRMAKKKSILNQKFKLAAQTVITTTHLRQRQSELLSPKEQLYRDWQIAATKQKIIANHEGTSPKLQVPQALRTAIAHPKPPEAKSPKNNFSPRHNFHILEDETRQALPTLHLPHHLLNTLAKDNVAIEYKQNLLQQLKKVQSITEYQEKRVDVLKSLEQPAQPSPTTRPRVPRNKKWRRENMAKRTCFTQD</sequence>
<dbReference type="InterPro" id="IPR018488">
    <property type="entry name" value="cNMP-bd_CS"/>
</dbReference>
<feature type="region of interest" description="Disordered" evidence="1">
    <location>
        <begin position="617"/>
        <end position="652"/>
    </location>
</feature>
<dbReference type="CDD" id="cd00038">
    <property type="entry name" value="CAP_ED"/>
    <property type="match status" value="2"/>
</dbReference>
<accession>A0A1V9ZHH5</accession>
<dbReference type="Proteomes" id="UP000243217">
    <property type="component" value="Unassembled WGS sequence"/>
</dbReference>